<dbReference type="SMART" id="SM00822">
    <property type="entry name" value="PKS_KR"/>
    <property type="match status" value="1"/>
</dbReference>
<dbReference type="HOGENOM" id="CLU_010194_2_1_1"/>
<keyword evidence="8" id="KW-1185">Reference proteome</keyword>
<gene>
    <name evidence="7" type="ORF">PV06_09485</name>
</gene>
<dbReference type="PANTHER" id="PTHR43391:SF12">
    <property type="entry name" value="OXIDOREDUCTASE EPHD-RELATED"/>
    <property type="match status" value="1"/>
</dbReference>
<dbReference type="GO" id="GO:0016491">
    <property type="term" value="F:oxidoreductase activity"/>
    <property type="evidence" value="ECO:0007669"/>
    <property type="project" value="UniProtKB-KW"/>
</dbReference>
<keyword evidence="2" id="KW-0521">NADP</keyword>
<evidence type="ECO:0000313" key="8">
    <source>
        <dbReference type="Proteomes" id="UP000053342"/>
    </source>
</evidence>
<proteinExistence type="inferred from homology"/>
<evidence type="ECO:0000259" key="6">
    <source>
        <dbReference type="SMART" id="SM00822"/>
    </source>
</evidence>
<evidence type="ECO:0000256" key="1">
    <source>
        <dbReference type="ARBA" id="ARBA00006484"/>
    </source>
</evidence>
<dbReference type="Proteomes" id="UP000053342">
    <property type="component" value="Unassembled WGS sequence"/>
</dbReference>
<dbReference type="Pfam" id="PF00106">
    <property type="entry name" value="adh_short"/>
    <property type="match status" value="1"/>
</dbReference>
<keyword evidence="3" id="KW-0560">Oxidoreductase</keyword>
<organism evidence="7 8">
    <name type="scientific">Exophiala oligosperma</name>
    <dbReference type="NCBI Taxonomy" id="215243"/>
    <lineage>
        <taxon>Eukaryota</taxon>
        <taxon>Fungi</taxon>
        <taxon>Dikarya</taxon>
        <taxon>Ascomycota</taxon>
        <taxon>Pezizomycotina</taxon>
        <taxon>Eurotiomycetes</taxon>
        <taxon>Chaetothyriomycetidae</taxon>
        <taxon>Chaetothyriales</taxon>
        <taxon>Herpotrichiellaceae</taxon>
        <taxon>Exophiala</taxon>
    </lineage>
</organism>
<dbReference type="PANTHER" id="PTHR43391">
    <property type="entry name" value="RETINOL DEHYDROGENASE-RELATED"/>
    <property type="match status" value="1"/>
</dbReference>
<evidence type="ECO:0000256" key="3">
    <source>
        <dbReference type="ARBA" id="ARBA00023002"/>
    </source>
</evidence>
<dbReference type="OrthoDB" id="1933717at2759"/>
<feature type="region of interest" description="Disordered" evidence="5">
    <location>
        <begin position="221"/>
        <end position="246"/>
    </location>
</feature>
<dbReference type="AlphaFoldDB" id="A0A0D2DSB8"/>
<name>A0A0D2DSB8_9EURO</name>
<accession>A0A0D2DSB8</accession>
<dbReference type="VEuPathDB" id="FungiDB:PV06_09485"/>
<dbReference type="EMBL" id="KN847341">
    <property type="protein sequence ID" value="KIW38529.1"/>
    <property type="molecule type" value="Genomic_DNA"/>
</dbReference>
<dbReference type="Gene3D" id="3.40.50.720">
    <property type="entry name" value="NAD(P)-binding Rossmann-like Domain"/>
    <property type="match status" value="1"/>
</dbReference>
<evidence type="ECO:0000313" key="7">
    <source>
        <dbReference type="EMBL" id="KIW38529.1"/>
    </source>
</evidence>
<dbReference type="CDD" id="cd05233">
    <property type="entry name" value="SDR_c"/>
    <property type="match status" value="1"/>
</dbReference>
<reference evidence="7 8" key="1">
    <citation type="submission" date="2015-01" db="EMBL/GenBank/DDBJ databases">
        <title>The Genome Sequence of Exophiala oligosperma CBS72588.</title>
        <authorList>
            <consortium name="The Broad Institute Genomics Platform"/>
            <person name="Cuomo C."/>
            <person name="de Hoog S."/>
            <person name="Gorbushina A."/>
            <person name="Stielow B."/>
            <person name="Teixiera M."/>
            <person name="Abouelleil A."/>
            <person name="Chapman S.B."/>
            <person name="Priest M."/>
            <person name="Young S.K."/>
            <person name="Wortman J."/>
            <person name="Nusbaum C."/>
            <person name="Birren B."/>
        </authorList>
    </citation>
    <scope>NUCLEOTIDE SEQUENCE [LARGE SCALE GENOMIC DNA]</scope>
    <source>
        <strain evidence="7 8">CBS 72588</strain>
    </source>
</reference>
<feature type="compositionally biased region" description="Low complexity" evidence="5">
    <location>
        <begin position="225"/>
        <end position="238"/>
    </location>
</feature>
<dbReference type="PRINTS" id="PR00081">
    <property type="entry name" value="GDHRDH"/>
</dbReference>
<dbReference type="InterPro" id="IPR057326">
    <property type="entry name" value="KR_dom"/>
</dbReference>
<feature type="domain" description="Ketoreductase" evidence="6">
    <location>
        <begin position="7"/>
        <end position="194"/>
    </location>
</feature>
<dbReference type="SUPFAM" id="SSF51735">
    <property type="entry name" value="NAD(P)-binding Rossmann-fold domains"/>
    <property type="match status" value="1"/>
</dbReference>
<sequence length="299" mass="32165">MEIGPKTTAVVTGAGGGIGRSIVLSLANKGAAVVVADIDEDAALKVAEEAKGLGAKSLGVKVDVSKLEDVERLASLAYDQFGSVEILVNNAGVTMRPFRASWDTSLKDFKWTMAVNFWGVLHGHLVFVPRMRETPGRKHIVNTSSMSTLIAFAGHSAYSASKGAVDGFSFAAREELKTQNIGLSILHPGPVRTRIVTSERLRPQEDNSEVRKVKPWSDYLENGGSTTARVTPSTTTTSNDPSFPEHPYHYINPDECGRFILEGIQHDKPVILTHPPQVAELDERRDAILAGAPVRAGGA</sequence>
<dbReference type="GeneID" id="27361559"/>
<dbReference type="InterPro" id="IPR020904">
    <property type="entry name" value="Sc_DH/Rdtase_CS"/>
</dbReference>
<evidence type="ECO:0000256" key="4">
    <source>
        <dbReference type="RuleBase" id="RU000363"/>
    </source>
</evidence>
<dbReference type="STRING" id="215243.A0A0D2DSB8"/>
<evidence type="ECO:0000256" key="2">
    <source>
        <dbReference type="ARBA" id="ARBA00022857"/>
    </source>
</evidence>
<evidence type="ECO:0000256" key="5">
    <source>
        <dbReference type="SAM" id="MobiDB-lite"/>
    </source>
</evidence>
<dbReference type="PRINTS" id="PR00080">
    <property type="entry name" value="SDRFAMILY"/>
</dbReference>
<dbReference type="PROSITE" id="PS00061">
    <property type="entry name" value="ADH_SHORT"/>
    <property type="match status" value="1"/>
</dbReference>
<comment type="similarity">
    <text evidence="1 4">Belongs to the short-chain dehydrogenases/reductases (SDR) family.</text>
</comment>
<dbReference type="InterPro" id="IPR036291">
    <property type="entry name" value="NAD(P)-bd_dom_sf"/>
</dbReference>
<dbReference type="InterPro" id="IPR002347">
    <property type="entry name" value="SDR_fam"/>
</dbReference>
<protein>
    <recommendedName>
        <fullName evidence="6">Ketoreductase domain-containing protein</fullName>
    </recommendedName>
</protein>
<dbReference type="RefSeq" id="XP_016258745.1">
    <property type="nucleotide sequence ID" value="XM_016410938.1"/>
</dbReference>